<dbReference type="PANTHER" id="PTHR43018">
    <property type="entry name" value="PHOSPHO-2-DEHYDRO-3-DEOXYHEPTONATE ALDOLASE"/>
    <property type="match status" value="1"/>
</dbReference>
<dbReference type="Gene3D" id="3.20.20.70">
    <property type="entry name" value="Aldolase class I"/>
    <property type="match status" value="1"/>
</dbReference>
<dbReference type="EMBL" id="BMIW01000033">
    <property type="protein sequence ID" value="GGG12026.1"/>
    <property type="molecule type" value="Genomic_DNA"/>
</dbReference>
<dbReference type="RefSeq" id="WP_120461155.1">
    <property type="nucleotide sequence ID" value="NZ_BMIW01000033.1"/>
</dbReference>
<dbReference type="InterPro" id="IPR002701">
    <property type="entry name" value="CM_II_prokaryot"/>
</dbReference>
<comment type="caution">
    <text evidence="3">The sequence shown here is derived from an EMBL/GenBank/DDBJ whole genome shotgun (WGS) entry which is preliminary data.</text>
</comment>
<evidence type="ECO:0000259" key="2">
    <source>
        <dbReference type="PROSITE" id="PS51168"/>
    </source>
</evidence>
<reference evidence="4" key="1">
    <citation type="journal article" date="2019" name="Int. J. Syst. Evol. Microbiol.">
        <title>The Global Catalogue of Microorganisms (GCM) 10K type strain sequencing project: providing services to taxonomists for standard genome sequencing and annotation.</title>
        <authorList>
            <consortium name="The Broad Institute Genomics Platform"/>
            <consortium name="The Broad Institute Genome Sequencing Center for Infectious Disease"/>
            <person name="Wu L."/>
            <person name="Ma J."/>
        </authorList>
    </citation>
    <scope>NUCLEOTIDE SEQUENCE [LARGE SCALE GENOMIC DNA]</scope>
    <source>
        <strain evidence="4">CGMCC 1.15420</strain>
    </source>
</reference>
<dbReference type="SMART" id="SM00830">
    <property type="entry name" value="CM_2"/>
    <property type="match status" value="1"/>
</dbReference>
<dbReference type="SUPFAM" id="SSF51569">
    <property type="entry name" value="Aldolase"/>
    <property type="match status" value="1"/>
</dbReference>
<dbReference type="InterPro" id="IPR006268">
    <property type="entry name" value="DAHP_syn_2"/>
</dbReference>
<evidence type="ECO:0000313" key="3">
    <source>
        <dbReference type="EMBL" id="GGG12026.1"/>
    </source>
</evidence>
<gene>
    <name evidence="3" type="primary">aroA</name>
    <name evidence="3" type="ORF">GCM10010913_37330</name>
</gene>
<dbReference type="InterPro" id="IPR013785">
    <property type="entry name" value="Aldolase_TIM"/>
</dbReference>
<evidence type="ECO:0000256" key="1">
    <source>
        <dbReference type="ARBA" id="ARBA00022679"/>
    </source>
</evidence>
<dbReference type="InterPro" id="IPR006218">
    <property type="entry name" value="DAHP1/KDSA"/>
</dbReference>
<dbReference type="InterPro" id="IPR036979">
    <property type="entry name" value="CM_dom_sf"/>
</dbReference>
<dbReference type="NCBIfam" id="TIGR01361">
    <property type="entry name" value="DAHP_synth_Bsub"/>
    <property type="match status" value="1"/>
</dbReference>
<accession>A0ABQ1W357</accession>
<dbReference type="Pfam" id="PF00793">
    <property type="entry name" value="DAHP_synth_1"/>
    <property type="match status" value="1"/>
</dbReference>
<dbReference type="InterPro" id="IPR052899">
    <property type="entry name" value="Class-I_DAHP_synthase"/>
</dbReference>
<name>A0ABQ1W357_9BACL</name>
<dbReference type="Pfam" id="PF01817">
    <property type="entry name" value="CM_2"/>
    <property type="match status" value="1"/>
</dbReference>
<dbReference type="NCBIfam" id="TIGR01801">
    <property type="entry name" value="CM_A"/>
    <property type="match status" value="1"/>
</dbReference>
<dbReference type="PROSITE" id="PS51168">
    <property type="entry name" value="CHORISMATE_MUT_2"/>
    <property type="match status" value="1"/>
</dbReference>
<organism evidence="3 4">
    <name type="scientific">Paenibacillus aceti</name>
    <dbReference type="NCBI Taxonomy" id="1820010"/>
    <lineage>
        <taxon>Bacteria</taxon>
        <taxon>Bacillati</taxon>
        <taxon>Bacillota</taxon>
        <taxon>Bacilli</taxon>
        <taxon>Bacillales</taxon>
        <taxon>Paenibacillaceae</taxon>
        <taxon>Paenibacillus</taxon>
    </lineage>
</organism>
<feature type="domain" description="Chorismate mutase" evidence="2">
    <location>
        <begin position="1"/>
        <end position="89"/>
    </location>
</feature>
<dbReference type="NCBIfam" id="NF009239">
    <property type="entry name" value="PRK12595.1"/>
    <property type="match status" value="1"/>
</dbReference>
<dbReference type="InterPro" id="IPR010954">
    <property type="entry name" value="Chorismate_mutase_GmP-bac"/>
</dbReference>
<protein>
    <submittedName>
        <fullName evidence="3">Protein AroA(G)</fullName>
    </submittedName>
</protein>
<dbReference type="NCBIfam" id="NF006421">
    <property type="entry name" value="PRK08673.1"/>
    <property type="match status" value="1"/>
</dbReference>
<keyword evidence="4" id="KW-1185">Reference proteome</keyword>
<evidence type="ECO:0000313" key="4">
    <source>
        <dbReference type="Proteomes" id="UP000608420"/>
    </source>
</evidence>
<sequence>MNTNLEELRTKLDTVNKELLRLLNERAEVVQAIGEIKEKQGVPKFDPVRERKMLDELAELNPGPFRDASIKHIFKEIFKASLNLQEEEHKRQLLVSRKKQPENTVIDIKGTLIGGSAQVMIAGPCSVESYEQLRTVAAALKEAGIKIMRGGAFKPRTSPYDFQGLGVEGLKMLKEVADEFGLVTISEIVHPAHIELAEQYIDVIQIGARNMQNFELLKAAGEAKIPVLLKRGIAATLEEFVHAAEYIAVKGNSQLMLIERGIRTYEKWTRNTLDISAVPLLKQETHLPVLVDVSHSTGRKDILLPCAKAALAAGADGVMVEVHPDPQTALSDAAQQLDIPQFQQLWDGIRKSGLFTE</sequence>
<proteinExistence type="predicted"/>
<dbReference type="Gene3D" id="1.20.59.10">
    <property type="entry name" value="Chorismate mutase"/>
    <property type="match status" value="1"/>
</dbReference>
<keyword evidence="1" id="KW-0808">Transferase</keyword>
<dbReference type="PANTHER" id="PTHR43018:SF1">
    <property type="entry name" value="PROTEIN AROA(G)"/>
    <property type="match status" value="1"/>
</dbReference>
<dbReference type="Proteomes" id="UP000608420">
    <property type="component" value="Unassembled WGS sequence"/>
</dbReference>